<name>A0ABR1IAS8_9HYPO</name>
<accession>A0ABR1IAS8</accession>
<feature type="chain" id="PRO_5046581788" evidence="2">
    <location>
        <begin position="19"/>
        <end position="215"/>
    </location>
</feature>
<keyword evidence="4" id="KW-1185">Reference proteome</keyword>
<evidence type="ECO:0000256" key="2">
    <source>
        <dbReference type="SAM" id="SignalP"/>
    </source>
</evidence>
<protein>
    <submittedName>
        <fullName evidence="3">Uncharacterized protein</fullName>
    </submittedName>
</protein>
<evidence type="ECO:0000313" key="4">
    <source>
        <dbReference type="Proteomes" id="UP001498421"/>
    </source>
</evidence>
<dbReference type="Proteomes" id="UP001498421">
    <property type="component" value="Unassembled WGS sequence"/>
</dbReference>
<reference evidence="3 4" key="1">
    <citation type="journal article" date="2025" name="Microbiol. Resour. Announc.">
        <title>Draft genome sequences for Neonectria magnoliae and Neonectria punicea, canker pathogens of Liriodendron tulipifera and Acer saccharum in West Virginia.</title>
        <authorList>
            <person name="Petronek H.M."/>
            <person name="Kasson M.T."/>
            <person name="Metheny A.M."/>
            <person name="Stauder C.M."/>
            <person name="Lovett B."/>
            <person name="Lynch S.C."/>
            <person name="Garnas J.R."/>
            <person name="Kasson L.R."/>
            <person name="Stajich J.E."/>
        </authorList>
    </citation>
    <scope>NUCLEOTIDE SEQUENCE [LARGE SCALE GENOMIC DNA]</scope>
    <source>
        <strain evidence="3 4">NRRL 64651</strain>
    </source>
</reference>
<keyword evidence="2" id="KW-0732">Signal</keyword>
<dbReference type="EMBL" id="JAZAVK010000017">
    <property type="protein sequence ID" value="KAK7430646.1"/>
    <property type="molecule type" value="Genomic_DNA"/>
</dbReference>
<proteinExistence type="predicted"/>
<feature type="signal peptide" evidence="2">
    <location>
        <begin position="1"/>
        <end position="18"/>
    </location>
</feature>
<evidence type="ECO:0000256" key="1">
    <source>
        <dbReference type="SAM" id="MobiDB-lite"/>
    </source>
</evidence>
<sequence length="215" mass="23689">MSGITLLFLVWSSPETRAAAKAEWITFKSCLAQWGFVLARLTERWNRMARPKEVLVKLADATVEAMERDFVSRSDEGQRRKRARDQDRRRSIMEQLGSPGISFAFQPFDLSTPTVPSQAVPQFSWAALKPSDEAPQGFNGVDPAMLADEIWPCLGPYDNAGVLGGFGLFEYFPMGVDDVEMQGQGMAARADGAVTDSVLNFRESWEEEGGGGDVG</sequence>
<comment type="caution">
    <text evidence="3">The sequence shown here is derived from an EMBL/GenBank/DDBJ whole genome shotgun (WGS) entry which is preliminary data.</text>
</comment>
<organism evidence="3 4">
    <name type="scientific">Neonectria magnoliae</name>
    <dbReference type="NCBI Taxonomy" id="2732573"/>
    <lineage>
        <taxon>Eukaryota</taxon>
        <taxon>Fungi</taxon>
        <taxon>Dikarya</taxon>
        <taxon>Ascomycota</taxon>
        <taxon>Pezizomycotina</taxon>
        <taxon>Sordariomycetes</taxon>
        <taxon>Hypocreomycetidae</taxon>
        <taxon>Hypocreales</taxon>
        <taxon>Nectriaceae</taxon>
        <taxon>Neonectria</taxon>
    </lineage>
</organism>
<feature type="region of interest" description="Disordered" evidence="1">
    <location>
        <begin position="70"/>
        <end position="90"/>
    </location>
</feature>
<gene>
    <name evidence="3" type="ORF">QQZ08_002688</name>
</gene>
<evidence type="ECO:0000313" key="3">
    <source>
        <dbReference type="EMBL" id="KAK7430646.1"/>
    </source>
</evidence>